<dbReference type="SUPFAM" id="SSF51905">
    <property type="entry name" value="FAD/NAD(P)-binding domain"/>
    <property type="match status" value="1"/>
</dbReference>
<dbReference type="GO" id="GO:0016117">
    <property type="term" value="P:carotenoid biosynthetic process"/>
    <property type="evidence" value="ECO:0007669"/>
    <property type="project" value="UniProtKB-KW"/>
</dbReference>
<dbReference type="InterPro" id="IPR002937">
    <property type="entry name" value="Amino_oxidase"/>
</dbReference>
<dbReference type="NCBIfam" id="TIGR02734">
    <property type="entry name" value="crtI_fam"/>
    <property type="match status" value="1"/>
</dbReference>
<evidence type="ECO:0000256" key="3">
    <source>
        <dbReference type="ARBA" id="ARBA00022746"/>
    </source>
</evidence>
<dbReference type="InterPro" id="IPR014105">
    <property type="entry name" value="Carotenoid/retinoid_OxRdtase"/>
</dbReference>
<dbReference type="EC" id="1.-.-.-" evidence="7"/>
<feature type="domain" description="Amine oxidase" evidence="6">
    <location>
        <begin position="35"/>
        <end position="513"/>
    </location>
</feature>
<dbReference type="RefSeq" id="WP_319614963.1">
    <property type="nucleotide sequence ID" value="NZ_JAWXYB010000018.1"/>
</dbReference>
<comment type="pathway">
    <text evidence="1 5">Carotenoid biosynthesis.</text>
</comment>
<evidence type="ECO:0000256" key="2">
    <source>
        <dbReference type="ARBA" id="ARBA00006046"/>
    </source>
</evidence>
<dbReference type="Pfam" id="PF01593">
    <property type="entry name" value="Amino_oxidase"/>
    <property type="match status" value="1"/>
</dbReference>
<comment type="caution">
    <text evidence="7">The sequence shown here is derived from an EMBL/GenBank/DDBJ whole genome shotgun (WGS) entry which is preliminary data.</text>
</comment>
<dbReference type="NCBIfam" id="NF045637">
    <property type="entry name" value="carotdesatCrtDProt"/>
    <property type="match status" value="1"/>
</dbReference>
<evidence type="ECO:0000256" key="1">
    <source>
        <dbReference type="ARBA" id="ARBA00004829"/>
    </source>
</evidence>
<evidence type="ECO:0000313" key="8">
    <source>
        <dbReference type="Proteomes" id="UP001279553"/>
    </source>
</evidence>
<dbReference type="PANTHER" id="PTHR43734">
    <property type="entry name" value="PHYTOENE DESATURASE"/>
    <property type="match status" value="1"/>
</dbReference>
<evidence type="ECO:0000259" key="6">
    <source>
        <dbReference type="Pfam" id="PF01593"/>
    </source>
</evidence>
<evidence type="ECO:0000256" key="4">
    <source>
        <dbReference type="ARBA" id="ARBA00023002"/>
    </source>
</evidence>
<comment type="similarity">
    <text evidence="2 5">Belongs to the carotenoid/retinoid oxidoreductase family.</text>
</comment>
<sequence>MIDSSSSNFDPRRDTECTAIANPAPLPVVIIGAGIGGLAAAADLATSGRPVIVLERATAPGGKLRTVPVANTTIDAGPTVVTMRAVFDDLFAAAGERLDDHLTLLPLAVLARHHWPDGATLDLFASETASATAIGQVFGTRAAQEFRIFCGRSAAIYRTLDASFMQATTPSLLGVTGGAGLAGAASFRHASPFVSLWQALGKCFTDHRLQQLFARYATYSGASPFAAPATLMLIAHAEQRGVWRIAGGMRPLADAIADLAIRHGATFRYATSVDAVVTHNGRASGVRLADGSTIAAAAVIANTDLGAIATGQCGEAAQRAIKPASLRFTRSLSAVTWQVVATVNGFPLSHHNVFFSADYAAEFHDIAQSTLPTDPTIYICAQDRTGAITEPPIDGAERLLILVNAPAQGDRATPDPAAIAALWHRVLTRLRAAGLTLDIQAATTTGPVEFDALFPGSGGALYGRDLAGWRDPFQRPTARTKLPGFYLAGGSAHPGPGLPMAARSGRFAAQAVLADQP</sequence>
<keyword evidence="3 5" id="KW-0125">Carotenoid biosynthesis</keyword>
<dbReference type="Gene3D" id="3.50.50.60">
    <property type="entry name" value="FAD/NAD(P)-binding domain"/>
    <property type="match status" value="2"/>
</dbReference>
<dbReference type="PANTHER" id="PTHR43734:SF7">
    <property type="entry name" value="4,4'-DIAPONEUROSPORENE OXYGENASE"/>
    <property type="match status" value="1"/>
</dbReference>
<evidence type="ECO:0000256" key="5">
    <source>
        <dbReference type="RuleBase" id="RU362075"/>
    </source>
</evidence>
<dbReference type="AlphaFoldDB" id="A0AAW9DU02"/>
<accession>A0AAW9DU02</accession>
<reference evidence="7 8" key="1">
    <citation type="submission" date="2023-11" db="EMBL/GenBank/DDBJ databases">
        <title>MicrobeMod: A computational toolkit for identifying prokaryotic methylation and restriction-modification with nanopore sequencing.</title>
        <authorList>
            <person name="Crits-Christoph A."/>
            <person name="Kang S.C."/>
            <person name="Lee H."/>
            <person name="Ostrov N."/>
        </authorList>
    </citation>
    <scope>NUCLEOTIDE SEQUENCE [LARGE SCALE GENOMIC DNA]</scope>
    <source>
        <strain evidence="7 8">DSMZ 700</strain>
    </source>
</reference>
<organism evidence="7 8">
    <name type="scientific">Acidiphilium acidophilum</name>
    <name type="common">Thiobacillus acidophilus</name>
    <dbReference type="NCBI Taxonomy" id="76588"/>
    <lineage>
        <taxon>Bacteria</taxon>
        <taxon>Pseudomonadati</taxon>
        <taxon>Pseudomonadota</taxon>
        <taxon>Alphaproteobacteria</taxon>
        <taxon>Acetobacterales</taxon>
        <taxon>Acidocellaceae</taxon>
        <taxon>Acidiphilium</taxon>
    </lineage>
</organism>
<keyword evidence="4 5" id="KW-0560">Oxidoreductase</keyword>
<dbReference type="EMBL" id="JAWXYB010000018">
    <property type="protein sequence ID" value="MDX5932116.1"/>
    <property type="molecule type" value="Genomic_DNA"/>
</dbReference>
<protein>
    <submittedName>
        <fullName evidence="7">Phytoene desaturase family protein</fullName>
        <ecNumber evidence="7">1.-.-.-</ecNumber>
    </submittedName>
</protein>
<keyword evidence="8" id="KW-1185">Reference proteome</keyword>
<proteinExistence type="inferred from homology"/>
<dbReference type="InterPro" id="IPR036188">
    <property type="entry name" value="FAD/NAD-bd_sf"/>
</dbReference>
<dbReference type="Proteomes" id="UP001279553">
    <property type="component" value="Unassembled WGS sequence"/>
</dbReference>
<dbReference type="InterPro" id="IPR054841">
    <property type="entry name" value="carotdesatCrtD"/>
</dbReference>
<name>A0AAW9DU02_ACIAO</name>
<evidence type="ECO:0000313" key="7">
    <source>
        <dbReference type="EMBL" id="MDX5932116.1"/>
    </source>
</evidence>
<gene>
    <name evidence="7" type="primary">crtI</name>
    <name evidence="7" type="ORF">SIL87_15270</name>
</gene>
<dbReference type="GO" id="GO:0016491">
    <property type="term" value="F:oxidoreductase activity"/>
    <property type="evidence" value="ECO:0007669"/>
    <property type="project" value="UniProtKB-KW"/>
</dbReference>